<evidence type="ECO:0000256" key="2">
    <source>
        <dbReference type="ARBA" id="ARBA00004613"/>
    </source>
</evidence>
<dbReference type="PROSITE" id="PS50035">
    <property type="entry name" value="PLD"/>
    <property type="match status" value="2"/>
</dbReference>
<dbReference type="PANTHER" id="PTHR21248:SF12">
    <property type="entry name" value="CARDIOLIPIN SYNTHASE C"/>
    <property type="match status" value="1"/>
</dbReference>
<comment type="function">
    <text evidence="1">Could be a virulence factor.</text>
</comment>
<feature type="domain" description="PLD phosphodiesterase" evidence="6">
    <location>
        <begin position="402"/>
        <end position="429"/>
    </location>
</feature>
<gene>
    <name evidence="8" type="ORF">DFR51_1787</name>
    <name evidence="7" type="ORF">SmB9_28810</name>
</gene>
<reference evidence="8 10" key="2">
    <citation type="submission" date="2018-10" db="EMBL/GenBank/DDBJ databases">
        <title>Genomic Encyclopedia of Type Strains, Phase IV (KMG-IV): sequencing the most valuable type-strain genomes for metagenomic binning, comparative biology and taxonomic classification.</title>
        <authorList>
            <person name="Goeker M."/>
        </authorList>
    </citation>
    <scope>NUCLEOTIDE SEQUENCE [LARGE SCALE GENOMIC DNA]</scope>
    <source>
        <strain evidence="8 10">DSM 19791</strain>
    </source>
</reference>
<dbReference type="KEGG" id="smic:SmB9_28810"/>
<evidence type="ECO:0000256" key="1">
    <source>
        <dbReference type="ARBA" id="ARBA00003145"/>
    </source>
</evidence>
<organism evidence="7 9">
    <name type="scientific">Sphingosinicella microcystinivorans</name>
    <dbReference type="NCBI Taxonomy" id="335406"/>
    <lineage>
        <taxon>Bacteria</taxon>
        <taxon>Pseudomonadati</taxon>
        <taxon>Pseudomonadota</taxon>
        <taxon>Alphaproteobacteria</taxon>
        <taxon>Sphingomonadales</taxon>
        <taxon>Sphingosinicellaceae</taxon>
        <taxon>Sphingosinicella</taxon>
    </lineage>
</organism>
<keyword evidence="10" id="KW-1185">Reference proteome</keyword>
<evidence type="ECO:0000256" key="3">
    <source>
        <dbReference type="ARBA" id="ARBA00018392"/>
    </source>
</evidence>
<dbReference type="PANTHER" id="PTHR21248">
    <property type="entry name" value="CARDIOLIPIN SYNTHASE"/>
    <property type="match status" value="1"/>
</dbReference>
<evidence type="ECO:0000259" key="6">
    <source>
        <dbReference type="PROSITE" id="PS50035"/>
    </source>
</evidence>
<dbReference type="CDD" id="cd09113">
    <property type="entry name" value="PLDc_ymdC_like_2"/>
    <property type="match status" value="1"/>
</dbReference>
<dbReference type="Pfam" id="PF13091">
    <property type="entry name" value="PLDc_2"/>
    <property type="match status" value="2"/>
</dbReference>
<evidence type="ECO:0000313" key="7">
    <source>
        <dbReference type="EMBL" id="BBE35223.1"/>
    </source>
</evidence>
<dbReference type="Proteomes" id="UP000275727">
    <property type="component" value="Chromosome"/>
</dbReference>
<evidence type="ECO:0000256" key="4">
    <source>
        <dbReference type="ARBA" id="ARBA00022525"/>
    </source>
</evidence>
<dbReference type="InterPro" id="IPR025202">
    <property type="entry name" value="PLD-like_dom"/>
</dbReference>
<dbReference type="CDD" id="cd09111">
    <property type="entry name" value="PLDc_ymdC_like_1"/>
    <property type="match status" value="1"/>
</dbReference>
<dbReference type="Gene3D" id="3.30.870.10">
    <property type="entry name" value="Endonuclease Chain A"/>
    <property type="match status" value="2"/>
</dbReference>
<feature type="domain" description="PLD phosphodiesterase" evidence="6">
    <location>
        <begin position="148"/>
        <end position="175"/>
    </location>
</feature>
<dbReference type="InterPro" id="IPR001736">
    <property type="entry name" value="PLipase_D/transphosphatidylase"/>
</dbReference>
<dbReference type="Proteomes" id="UP000276029">
    <property type="component" value="Unassembled WGS sequence"/>
</dbReference>
<dbReference type="RefSeq" id="WP_243445425.1">
    <property type="nucleotide sequence ID" value="NZ_AP018711.1"/>
</dbReference>
<dbReference type="GO" id="GO:0005576">
    <property type="term" value="C:extracellular region"/>
    <property type="evidence" value="ECO:0007669"/>
    <property type="project" value="UniProtKB-SubCell"/>
</dbReference>
<evidence type="ECO:0000313" key="10">
    <source>
        <dbReference type="Proteomes" id="UP000276029"/>
    </source>
</evidence>
<name>A0AAD1D8C5_SPHMI</name>
<evidence type="ECO:0000313" key="8">
    <source>
        <dbReference type="EMBL" id="RKS92202.1"/>
    </source>
</evidence>
<accession>A0AAD1D8C5</accession>
<proteinExistence type="predicted"/>
<dbReference type="EMBL" id="AP018711">
    <property type="protein sequence ID" value="BBE35223.1"/>
    <property type="molecule type" value="Genomic_DNA"/>
</dbReference>
<dbReference type="AlphaFoldDB" id="A0AAD1D8C5"/>
<keyword evidence="4" id="KW-0964">Secreted</keyword>
<evidence type="ECO:0000313" key="9">
    <source>
        <dbReference type="Proteomes" id="UP000275727"/>
    </source>
</evidence>
<evidence type="ECO:0000256" key="5">
    <source>
        <dbReference type="ARBA" id="ARBA00029594"/>
    </source>
</evidence>
<protein>
    <recommendedName>
        <fullName evidence="3">Phospholipase D</fullName>
    </recommendedName>
    <alternativeName>
        <fullName evidence="5">Choline phosphatase</fullName>
    </alternativeName>
</protein>
<dbReference type="EMBL" id="RBWX01000007">
    <property type="protein sequence ID" value="RKS92202.1"/>
    <property type="molecule type" value="Genomic_DNA"/>
</dbReference>
<dbReference type="SUPFAM" id="SSF56024">
    <property type="entry name" value="Phospholipase D/nuclease"/>
    <property type="match status" value="2"/>
</dbReference>
<reference evidence="7 9" key="1">
    <citation type="submission" date="2018-06" db="EMBL/GenBank/DDBJ databases">
        <title>Complete Genome Sequence of the Microcystin-Degrading Bacterium Sphingosinicella microcystinivorans Strain B-9.</title>
        <authorList>
            <person name="Jin H."/>
            <person name="Nishizawa T."/>
            <person name="Guo Y."/>
            <person name="Nishizawa A."/>
            <person name="Park H."/>
            <person name="Kato H."/>
            <person name="Tsuji K."/>
            <person name="Harada K."/>
        </authorList>
    </citation>
    <scope>NUCLEOTIDE SEQUENCE [LARGE SCALE GENOMIC DNA]</scope>
    <source>
        <strain evidence="7 9">B9</strain>
    </source>
</reference>
<dbReference type="GO" id="GO:0032049">
    <property type="term" value="P:cardiolipin biosynthetic process"/>
    <property type="evidence" value="ECO:0007669"/>
    <property type="project" value="UniProtKB-ARBA"/>
</dbReference>
<dbReference type="GO" id="GO:0030572">
    <property type="term" value="F:phosphatidyltransferase activity"/>
    <property type="evidence" value="ECO:0007669"/>
    <property type="project" value="UniProtKB-ARBA"/>
</dbReference>
<comment type="subcellular location">
    <subcellularLocation>
        <location evidence="2">Secreted</location>
    </subcellularLocation>
</comment>
<dbReference type="SMART" id="SM00155">
    <property type="entry name" value="PLDc"/>
    <property type="match status" value="2"/>
</dbReference>
<sequence>MRRFRRLPPLEPRLQSEALSDTEGTRLGRSIDQEAAARPGLSGIHLLADAHQAFAARILLARAAERSLDVQYYIWRADLSGMLMLEALREAADRGVRVRLLLDDNGIAGLDNLLAALDVHPMIEVRLFNPFFVRRPKALGYLTDFKRLNRRMHNKSFTADSQATIIGGRNVGDEYFAARDGDLFADLDVLAIGAVVNDVSRDFDRYWNCASAWPATRLLPVVGVEQLEELAQRSAAIHADPRAHTYVETVRSLPFITHMLDGSLPLVWARVRMVSDDPAKVLDKARPGTSLGEQLQEAVGRPSREMALVSAYFVPTAAGVEAFAELSREKIKVSVLTNALESTDVAIVHAGYAKRREALIRAGVRLYEMRRPRAGTRRKRRLPLGVGGSAARSVTGSILRSSGSMLHAKTFTVDRERLFVGSFNFDPRSVALNTELGFVIESPELAADVQDAFESVIPMSAYEVTLSDKGRLRWIEREEDGGEIEIHDVEPGTTRLQRLAIRVLSRLPIEWLL</sequence>